<evidence type="ECO:0000259" key="3">
    <source>
        <dbReference type="Pfam" id="PF24481"/>
    </source>
</evidence>
<dbReference type="InterPro" id="IPR056003">
    <property type="entry name" value="CT398_CC_hairpin"/>
</dbReference>
<dbReference type="RefSeq" id="WP_020935231.1">
    <property type="nucleotide sequence ID" value="NC_021915.1"/>
</dbReference>
<feature type="domain" description="CT398-like coiled coil hairpin" evidence="3">
    <location>
        <begin position="30"/>
        <end position="189"/>
    </location>
</feature>
<gene>
    <name evidence="4" type="ORF">B841_09125</name>
</gene>
<dbReference type="HOGENOM" id="CLU_073076_0_0_11"/>
<protein>
    <submittedName>
        <fullName evidence="4">Uncharacterized protein</fullName>
    </submittedName>
</protein>
<dbReference type="Proteomes" id="UP000015388">
    <property type="component" value="Chromosome"/>
</dbReference>
<dbReference type="OrthoDB" id="9784388at2"/>
<sequence length="238" mass="26799">MKLDPALHPVLLELAQTQRTLTAAPEALVTPEQQELEKLQAEQKRLRSAFSAAQMAVDDMESEILRIQEDERKLRRRERDNKKQLEAETDAERRRDLEHDRYSAKSRIADLMGELMEAHNEIAALRNNRDVHAAHVDENLRQIGLAERAAEAANEAASHIEDPQTHIDELRAKLPAEVVTAYDEQRAENEVGVAYFNSRTCGSCFLVLPAGDRSVIGRAPADELPQCPNCGSYLVRSK</sequence>
<evidence type="ECO:0000256" key="1">
    <source>
        <dbReference type="SAM" id="MobiDB-lite"/>
    </source>
</evidence>
<accession>S5TKR8</accession>
<dbReference type="PATRIC" id="fig|1224163.3.peg.1835"/>
<dbReference type="Gene3D" id="1.10.287.1490">
    <property type="match status" value="1"/>
</dbReference>
<name>S5TKR8_9CORY</name>
<evidence type="ECO:0000313" key="5">
    <source>
        <dbReference type="Proteomes" id="UP000015388"/>
    </source>
</evidence>
<dbReference type="Pfam" id="PF02591">
    <property type="entry name" value="Zn_ribbon_9"/>
    <property type="match status" value="1"/>
</dbReference>
<dbReference type="Pfam" id="PF24481">
    <property type="entry name" value="CT398_CC"/>
    <property type="match status" value="1"/>
</dbReference>
<dbReference type="KEGG" id="cmd:B841_09125"/>
<proteinExistence type="predicted"/>
<dbReference type="eggNOG" id="COG1579">
    <property type="taxonomic scope" value="Bacteria"/>
</dbReference>
<feature type="domain" description="C4-type zinc ribbon" evidence="2">
    <location>
        <begin position="200"/>
        <end position="234"/>
    </location>
</feature>
<dbReference type="AlphaFoldDB" id="S5TKR8"/>
<dbReference type="STRING" id="1224163.B841_09125"/>
<dbReference type="InterPro" id="IPR003743">
    <property type="entry name" value="Zf-RING_7"/>
</dbReference>
<dbReference type="EMBL" id="CP003924">
    <property type="protein sequence ID" value="AGS35298.1"/>
    <property type="molecule type" value="Genomic_DNA"/>
</dbReference>
<organism evidence="4 5">
    <name type="scientific">Corynebacterium maris DSM 45190</name>
    <dbReference type="NCBI Taxonomy" id="1224163"/>
    <lineage>
        <taxon>Bacteria</taxon>
        <taxon>Bacillati</taxon>
        <taxon>Actinomycetota</taxon>
        <taxon>Actinomycetes</taxon>
        <taxon>Mycobacteriales</taxon>
        <taxon>Corynebacteriaceae</taxon>
        <taxon>Corynebacterium</taxon>
    </lineage>
</organism>
<evidence type="ECO:0000313" key="4">
    <source>
        <dbReference type="EMBL" id="AGS35298.1"/>
    </source>
</evidence>
<reference evidence="4 5" key="1">
    <citation type="submission" date="2012-11" db="EMBL/GenBank/DDBJ databases">
        <title>The complete genome sequence of Corynebacterium maris Coryn-1 (=DSM 45190).</title>
        <authorList>
            <person name="Schaffert L."/>
            <person name="Albersmeier A."/>
            <person name="Kalinowski J."/>
            <person name="Ruckert C."/>
        </authorList>
    </citation>
    <scope>NUCLEOTIDE SEQUENCE [LARGE SCALE GENOMIC DNA]</scope>
    <source>
        <strain evidence="5">Coryn-1</strain>
    </source>
</reference>
<evidence type="ECO:0000259" key="2">
    <source>
        <dbReference type="Pfam" id="PF02591"/>
    </source>
</evidence>
<feature type="region of interest" description="Disordered" evidence="1">
    <location>
        <begin position="77"/>
        <end position="100"/>
    </location>
</feature>
<keyword evidence="5" id="KW-1185">Reference proteome</keyword>